<organism evidence="3 4">
    <name type="scientific">Kingdonia uniflora</name>
    <dbReference type="NCBI Taxonomy" id="39325"/>
    <lineage>
        <taxon>Eukaryota</taxon>
        <taxon>Viridiplantae</taxon>
        <taxon>Streptophyta</taxon>
        <taxon>Embryophyta</taxon>
        <taxon>Tracheophyta</taxon>
        <taxon>Spermatophyta</taxon>
        <taxon>Magnoliopsida</taxon>
        <taxon>Ranunculales</taxon>
        <taxon>Circaeasteraceae</taxon>
        <taxon>Kingdonia</taxon>
    </lineage>
</organism>
<proteinExistence type="predicted"/>
<dbReference type="GO" id="GO:0016747">
    <property type="term" value="F:acyltransferase activity, transferring groups other than amino-acyl groups"/>
    <property type="evidence" value="ECO:0007669"/>
    <property type="project" value="UniProtKB-ARBA"/>
</dbReference>
<dbReference type="Proteomes" id="UP000541444">
    <property type="component" value="Unassembled WGS sequence"/>
</dbReference>
<dbReference type="PANTHER" id="PTHR31625">
    <property type="match status" value="1"/>
</dbReference>
<dbReference type="Gene3D" id="3.30.559.10">
    <property type="entry name" value="Chloramphenicol acetyltransferase-like domain"/>
    <property type="match status" value="2"/>
</dbReference>
<comment type="caution">
    <text evidence="3">The sequence shown here is derived from an EMBL/GenBank/DDBJ whole genome shotgun (WGS) entry which is preliminary data.</text>
</comment>
<gene>
    <name evidence="3" type="ORF">GIB67_030321</name>
</gene>
<keyword evidence="4" id="KW-1185">Reference proteome</keyword>
<dbReference type="AlphaFoldDB" id="A0A7J7M6T1"/>
<dbReference type="EMBL" id="JACGCM010001734">
    <property type="protein sequence ID" value="KAF6150520.1"/>
    <property type="molecule type" value="Genomic_DNA"/>
</dbReference>
<name>A0A7J7M6T1_9MAGN</name>
<protein>
    <submittedName>
        <fullName evidence="3">Uncharacterized protein</fullName>
    </submittedName>
</protein>
<dbReference type="InterPro" id="IPR051504">
    <property type="entry name" value="Plant_metabolite_acyltrans"/>
</dbReference>
<keyword evidence="2" id="KW-0012">Acyltransferase</keyword>
<evidence type="ECO:0000313" key="3">
    <source>
        <dbReference type="EMBL" id="KAF6150520.1"/>
    </source>
</evidence>
<dbReference type="Pfam" id="PF02458">
    <property type="entry name" value="Transferase"/>
    <property type="match status" value="1"/>
</dbReference>
<accession>A0A7J7M6T1</accession>
<keyword evidence="1" id="KW-0808">Transferase</keyword>
<evidence type="ECO:0000256" key="1">
    <source>
        <dbReference type="ARBA" id="ARBA00022679"/>
    </source>
</evidence>
<reference evidence="3 4" key="1">
    <citation type="journal article" date="2020" name="IScience">
        <title>Genome Sequencing of the Endangered Kingdonia uniflora (Circaeasteraceae, Ranunculales) Reveals Potential Mechanisms of Evolutionary Specialization.</title>
        <authorList>
            <person name="Sun Y."/>
            <person name="Deng T."/>
            <person name="Zhang A."/>
            <person name="Moore M.J."/>
            <person name="Landis J.B."/>
            <person name="Lin N."/>
            <person name="Zhang H."/>
            <person name="Zhang X."/>
            <person name="Huang J."/>
            <person name="Zhang X."/>
            <person name="Sun H."/>
            <person name="Wang H."/>
        </authorList>
    </citation>
    <scope>NUCLEOTIDE SEQUENCE [LARGE SCALE GENOMIC DNA]</scope>
    <source>
        <strain evidence="3">TB1705</strain>
        <tissue evidence="3">Leaf</tissue>
    </source>
</reference>
<sequence length="470" mass="52411">MKMEVPYTLKVLEQSQVSPPSGSVPQTSLPLTPFDIQWLMFSPVQHIFFYKFPYSTIHFMDTILPNLKHSLSVTLQHFYPLAGNLTWLPQSNEPEILYVDGDSIMFTVAESDYDFSSICGYHSRNNNEFYPLLPQLEPTSKTVLPLLALQVTIFPNSGICIGITFNHAVADGKSYNHFMKSWASVCRLGGKDTSLILESLPVCDRTMIMDPMGFAISALKDMEMINISRQSLIPSTELFTDPVVKVLATFVMVQSEIDRLKKWARELIIEKNKQTTEPPPNFSSFVVTCAYAWVCLIKALGPNKDKPREHFICSVESRMHVEPPLPQTYFGNCLGTCHTTIDTIDLTDEDGVAVAAEAITKGIKTAMIMESSAGSDMKMGDFFKMESERIISVAGSPILRFYDTDFGWGRPTKVDIVSICDTGAISLSERRDGEAGLEVGLSLKREEMKVFASLFSAGPVLGFWLPKANL</sequence>
<dbReference type="InterPro" id="IPR023213">
    <property type="entry name" value="CAT-like_dom_sf"/>
</dbReference>
<evidence type="ECO:0000313" key="4">
    <source>
        <dbReference type="Proteomes" id="UP000541444"/>
    </source>
</evidence>
<evidence type="ECO:0000256" key="2">
    <source>
        <dbReference type="ARBA" id="ARBA00023315"/>
    </source>
</evidence>
<dbReference type="OrthoDB" id="1862401at2759"/>